<gene>
    <name evidence="6" type="ORF">U9M73_17030</name>
</gene>
<comment type="caution">
    <text evidence="6">The sequence shown here is derived from an EMBL/GenBank/DDBJ whole genome shotgun (WGS) entry which is preliminary data.</text>
</comment>
<dbReference type="Pfam" id="PF03466">
    <property type="entry name" value="LysR_substrate"/>
    <property type="match status" value="1"/>
</dbReference>
<organism evidence="6 7">
    <name type="scientific">Paenibacillus phoenicis</name>
    <dbReference type="NCBI Taxonomy" id="554117"/>
    <lineage>
        <taxon>Bacteria</taxon>
        <taxon>Bacillati</taxon>
        <taxon>Bacillota</taxon>
        <taxon>Bacilli</taxon>
        <taxon>Bacillales</taxon>
        <taxon>Paenibacillaceae</taxon>
        <taxon>Paenibacillus</taxon>
    </lineage>
</organism>
<dbReference type="InterPro" id="IPR005119">
    <property type="entry name" value="LysR_subst-bd"/>
</dbReference>
<sequence length="242" mass="28672">MIPTEKGKELYTQVVPLIEALEETTQKFKMENSLTVPMVKIGTGYEYFRENLARNLNKFPFRVNATFGVASYILELLIEEKLDMIITSQKIPAPGIEYIHYVQEEFVLVAPYHFEEHHYEDKERFEAWLCSQDWLSYGSELPIIRRFWREYFKKRPQMQIKHVLPDLHSILTAIEHGAGISILPNYMLEKSIHNHTVKIIYPEFRVTNELYLAYHIKFRNYPTTIMIIDALKENLQNNIDTI</sequence>
<evidence type="ECO:0000313" key="7">
    <source>
        <dbReference type="Proteomes" id="UP001292216"/>
    </source>
</evidence>
<feature type="domain" description="LysR substrate-binding" evidence="5">
    <location>
        <begin position="64"/>
        <end position="234"/>
    </location>
</feature>
<evidence type="ECO:0000256" key="3">
    <source>
        <dbReference type="ARBA" id="ARBA00023125"/>
    </source>
</evidence>
<comment type="similarity">
    <text evidence="1">Belongs to the LysR transcriptional regulatory family.</text>
</comment>
<dbReference type="Proteomes" id="UP001292216">
    <property type="component" value="Unassembled WGS sequence"/>
</dbReference>
<evidence type="ECO:0000256" key="4">
    <source>
        <dbReference type="ARBA" id="ARBA00023163"/>
    </source>
</evidence>
<evidence type="ECO:0000256" key="1">
    <source>
        <dbReference type="ARBA" id="ARBA00009437"/>
    </source>
</evidence>
<accession>A0ABU5PP28</accession>
<dbReference type="PANTHER" id="PTHR30126">
    <property type="entry name" value="HTH-TYPE TRANSCRIPTIONAL REGULATOR"/>
    <property type="match status" value="1"/>
</dbReference>
<protein>
    <submittedName>
        <fullName evidence="6">LysR family transcriptional regulator</fullName>
    </submittedName>
</protein>
<dbReference type="RefSeq" id="WP_323078213.1">
    <property type="nucleotide sequence ID" value="NZ_CBCSKM010000044.1"/>
</dbReference>
<name>A0ABU5PP28_9BACL</name>
<dbReference type="PANTHER" id="PTHR30126:SF40">
    <property type="entry name" value="HTH-TYPE TRANSCRIPTIONAL REGULATOR GLTR"/>
    <property type="match status" value="1"/>
</dbReference>
<keyword evidence="2" id="KW-0805">Transcription regulation</keyword>
<dbReference type="Gene3D" id="3.40.190.290">
    <property type="match status" value="1"/>
</dbReference>
<proteinExistence type="inferred from homology"/>
<evidence type="ECO:0000313" key="6">
    <source>
        <dbReference type="EMBL" id="MEA3571656.1"/>
    </source>
</evidence>
<keyword evidence="4" id="KW-0804">Transcription</keyword>
<dbReference type="SUPFAM" id="SSF53850">
    <property type="entry name" value="Periplasmic binding protein-like II"/>
    <property type="match status" value="1"/>
</dbReference>
<reference evidence="6 7" key="1">
    <citation type="submission" date="2023-12" db="EMBL/GenBank/DDBJ databases">
        <title>Whole genome sequencing of Paenibacillus phoenicis isolated from the Phoenix Mars Lander spacecraft assembly facility.</title>
        <authorList>
            <person name="Garcia A."/>
            <person name="Venkateswaran K."/>
        </authorList>
    </citation>
    <scope>NUCLEOTIDE SEQUENCE [LARGE SCALE GENOMIC DNA]</scope>
    <source>
        <strain evidence="6 7">3PO2SA</strain>
    </source>
</reference>
<evidence type="ECO:0000256" key="2">
    <source>
        <dbReference type="ARBA" id="ARBA00023015"/>
    </source>
</evidence>
<dbReference type="CDD" id="cd05466">
    <property type="entry name" value="PBP2_LTTR_substrate"/>
    <property type="match status" value="1"/>
</dbReference>
<keyword evidence="3" id="KW-0238">DNA-binding</keyword>
<evidence type="ECO:0000259" key="5">
    <source>
        <dbReference type="Pfam" id="PF03466"/>
    </source>
</evidence>
<keyword evidence="7" id="KW-1185">Reference proteome</keyword>
<dbReference type="EMBL" id="JAYERP010000001">
    <property type="protein sequence ID" value="MEA3571656.1"/>
    <property type="molecule type" value="Genomic_DNA"/>
</dbReference>